<organism evidence="1">
    <name type="scientific">bioreactor metagenome</name>
    <dbReference type="NCBI Taxonomy" id="1076179"/>
    <lineage>
        <taxon>unclassified sequences</taxon>
        <taxon>metagenomes</taxon>
        <taxon>ecological metagenomes</taxon>
    </lineage>
</organism>
<evidence type="ECO:0000313" key="1">
    <source>
        <dbReference type="EMBL" id="MPM64150.1"/>
    </source>
</evidence>
<reference evidence="1" key="1">
    <citation type="submission" date="2019-08" db="EMBL/GenBank/DDBJ databases">
        <authorList>
            <person name="Kucharzyk K."/>
            <person name="Murdoch R.W."/>
            <person name="Higgins S."/>
            <person name="Loffler F."/>
        </authorList>
    </citation>
    <scope>NUCLEOTIDE SEQUENCE</scope>
</reference>
<name>A0A645BFC1_9ZZZZ</name>
<proteinExistence type="predicted"/>
<dbReference type="AlphaFoldDB" id="A0A645BFC1"/>
<dbReference type="EMBL" id="VSSQ01019796">
    <property type="protein sequence ID" value="MPM64150.1"/>
    <property type="molecule type" value="Genomic_DNA"/>
</dbReference>
<sequence length="207" mass="23990">MINTVSAPNVPGRGCKPGIAGKYEGYKSIVQVNYWQQGIERGFGKRSLRSCSGCGWRFSCKRADKIHEKLGKLLEVKWIIYSQRTYTLFGRVVTTSRKHRVYRYVQRFVQRQQTRNPHTYLCDIFVPWVYNVVPCLKVPYILCWFSIYKPGIGRRYEILPGCTLGNLRNHIPHRVGKEVKIDYILHHVLGIFGSKGLEIGNKSIGRR</sequence>
<gene>
    <name evidence="1" type="ORF">SDC9_111036</name>
</gene>
<accession>A0A645BFC1</accession>
<comment type="caution">
    <text evidence="1">The sequence shown here is derived from an EMBL/GenBank/DDBJ whole genome shotgun (WGS) entry which is preliminary data.</text>
</comment>
<protein>
    <submittedName>
        <fullName evidence="1">Uncharacterized protein</fullName>
    </submittedName>
</protein>